<reference evidence="1 2" key="1">
    <citation type="journal article" date="2022" name="Hortic Res">
        <title>A haplotype resolved chromosomal level avocado genome allows analysis of novel avocado genes.</title>
        <authorList>
            <person name="Nath O."/>
            <person name="Fletcher S.J."/>
            <person name="Hayward A."/>
            <person name="Shaw L.M."/>
            <person name="Masouleh A.K."/>
            <person name="Furtado A."/>
            <person name="Henry R.J."/>
            <person name="Mitter N."/>
        </authorList>
    </citation>
    <scope>NUCLEOTIDE SEQUENCE [LARGE SCALE GENOMIC DNA]</scope>
    <source>
        <strain evidence="2">cv. Hass</strain>
    </source>
</reference>
<keyword evidence="2" id="KW-1185">Reference proteome</keyword>
<evidence type="ECO:0000313" key="1">
    <source>
        <dbReference type="EMBL" id="KAJ8649688.1"/>
    </source>
</evidence>
<sequence length="101" mass="11965">MRSIDSIAHLWTVRFFRRSSGSRFPRFSVREREEGRECEGFGMKRGWEKGGGEGGIVARAKRKEEGMRRSAMDSRVCEHLRFFFSLCEGRSEGKREWWWPT</sequence>
<protein>
    <submittedName>
        <fullName evidence="1">Uncharacterized protein</fullName>
    </submittedName>
</protein>
<proteinExistence type="predicted"/>
<comment type="caution">
    <text evidence="1">The sequence shown here is derived from an EMBL/GenBank/DDBJ whole genome shotgun (WGS) entry which is preliminary data.</text>
</comment>
<name>A0ACC2MVM6_PERAE</name>
<accession>A0ACC2MVM6</accession>
<gene>
    <name evidence="1" type="ORF">MRB53_002711</name>
</gene>
<dbReference type="EMBL" id="CM056809">
    <property type="protein sequence ID" value="KAJ8649688.1"/>
    <property type="molecule type" value="Genomic_DNA"/>
</dbReference>
<dbReference type="Proteomes" id="UP001234297">
    <property type="component" value="Chromosome 1"/>
</dbReference>
<evidence type="ECO:0000313" key="2">
    <source>
        <dbReference type="Proteomes" id="UP001234297"/>
    </source>
</evidence>
<organism evidence="1 2">
    <name type="scientific">Persea americana</name>
    <name type="common">Avocado</name>
    <dbReference type="NCBI Taxonomy" id="3435"/>
    <lineage>
        <taxon>Eukaryota</taxon>
        <taxon>Viridiplantae</taxon>
        <taxon>Streptophyta</taxon>
        <taxon>Embryophyta</taxon>
        <taxon>Tracheophyta</taxon>
        <taxon>Spermatophyta</taxon>
        <taxon>Magnoliopsida</taxon>
        <taxon>Magnoliidae</taxon>
        <taxon>Laurales</taxon>
        <taxon>Lauraceae</taxon>
        <taxon>Persea</taxon>
    </lineage>
</organism>